<keyword evidence="3" id="KW-0234">DNA repair</keyword>
<gene>
    <name evidence="5" type="ORF">GCM10025865_03240</name>
</gene>
<keyword evidence="2" id="KW-0547">Nucleotide-binding</keyword>
<dbReference type="InterPro" id="IPR011604">
    <property type="entry name" value="PDDEXK-like_dom_sf"/>
</dbReference>
<dbReference type="EMBL" id="AP027729">
    <property type="protein sequence ID" value="BDZ41025.1"/>
    <property type="molecule type" value="Genomic_DNA"/>
</dbReference>
<reference evidence="6" key="1">
    <citation type="journal article" date="2019" name="Int. J. Syst. Evol. Microbiol.">
        <title>The Global Catalogue of Microorganisms (GCM) 10K type strain sequencing project: providing services to taxonomists for standard genome sequencing and annotation.</title>
        <authorList>
            <consortium name="The Broad Institute Genomics Platform"/>
            <consortium name="The Broad Institute Genome Sequencing Center for Infectious Disease"/>
            <person name="Wu L."/>
            <person name="Ma J."/>
        </authorList>
    </citation>
    <scope>NUCLEOTIDE SEQUENCE [LARGE SCALE GENOMIC DNA]</scope>
    <source>
        <strain evidence="6">NBRC 108565</strain>
    </source>
</reference>
<dbReference type="Pfam" id="PF12705">
    <property type="entry name" value="PDDEXK_1"/>
    <property type="match status" value="1"/>
</dbReference>
<evidence type="ECO:0000259" key="4">
    <source>
        <dbReference type="Pfam" id="PF12705"/>
    </source>
</evidence>
<dbReference type="Gene3D" id="3.90.320.10">
    <property type="match status" value="1"/>
</dbReference>
<sequence>MRVGSDPVRVSPSKLEAVDRCALRWVLEAGGATAPDAQSQSLGTLVHSIAQTFPAGTHHELAAELDRRWPELGLRPGWPATSLRRRADAMIGRLAEYLKDSGEAVAVEAPFQVRLGGALLAGVVDRLERTDDGLRVADLKTGKSAPSRAETETNPQLGAYQLALTEGAFDLPDVPDETPSAGARLVFVGMGRSAALRSQAPLQVRDDGSSWVHDMVDEVASTMSGATFGARQNDLCSVCPVRRSCPVQVEGRQVL</sequence>
<proteinExistence type="predicted"/>
<keyword evidence="6" id="KW-1185">Reference proteome</keyword>
<accession>A0ABN6XB80</accession>
<evidence type="ECO:0000256" key="1">
    <source>
        <dbReference type="ARBA" id="ARBA00022763"/>
    </source>
</evidence>
<keyword evidence="1" id="KW-0227">DNA damage</keyword>
<dbReference type="Proteomes" id="UP001321475">
    <property type="component" value="Chromosome"/>
</dbReference>
<evidence type="ECO:0000313" key="5">
    <source>
        <dbReference type="EMBL" id="BDZ41025.1"/>
    </source>
</evidence>
<feature type="domain" description="PD-(D/E)XK endonuclease-like" evidence="4">
    <location>
        <begin position="9"/>
        <end position="246"/>
    </location>
</feature>
<name>A0ABN6XB80_9CELL</name>
<keyword evidence="2" id="KW-0067">ATP-binding</keyword>
<keyword evidence="2" id="KW-0378">Hydrolase</keyword>
<evidence type="ECO:0000256" key="2">
    <source>
        <dbReference type="ARBA" id="ARBA00022806"/>
    </source>
</evidence>
<evidence type="ECO:0000313" key="6">
    <source>
        <dbReference type="Proteomes" id="UP001321475"/>
    </source>
</evidence>
<organism evidence="5 6">
    <name type="scientific">Paraoerskovia sediminicola</name>
    <dbReference type="NCBI Taxonomy" id="1138587"/>
    <lineage>
        <taxon>Bacteria</taxon>
        <taxon>Bacillati</taxon>
        <taxon>Actinomycetota</taxon>
        <taxon>Actinomycetes</taxon>
        <taxon>Micrococcales</taxon>
        <taxon>Cellulomonadaceae</taxon>
        <taxon>Paraoerskovia</taxon>
    </lineage>
</organism>
<evidence type="ECO:0000256" key="3">
    <source>
        <dbReference type="ARBA" id="ARBA00023204"/>
    </source>
</evidence>
<keyword evidence="2" id="KW-0347">Helicase</keyword>
<dbReference type="InterPro" id="IPR038726">
    <property type="entry name" value="PDDEXK_AddAB-type"/>
</dbReference>
<protein>
    <recommendedName>
        <fullName evidence="4">PD-(D/E)XK endonuclease-like domain-containing protein</fullName>
    </recommendedName>
</protein>